<reference evidence="3" key="1">
    <citation type="submission" date="2018-11" db="EMBL/GenBank/DDBJ databases">
        <authorList>
            <person name="Alioto T."/>
            <person name="Alioto T."/>
        </authorList>
    </citation>
    <scope>NUCLEOTIDE SEQUENCE</scope>
</reference>
<dbReference type="PROSITE" id="PS50013">
    <property type="entry name" value="CHROMO_2"/>
    <property type="match status" value="1"/>
</dbReference>
<evidence type="ECO:0000313" key="3">
    <source>
        <dbReference type="EMBL" id="VDI02277.1"/>
    </source>
</evidence>
<dbReference type="OrthoDB" id="433924at2759"/>
<dbReference type="SMART" id="SM00298">
    <property type="entry name" value="CHROMO"/>
    <property type="match status" value="1"/>
</dbReference>
<sequence>MIKSDENVPQAQNRENETTDGNDDQVEDHQFYKAEKLLKLKRLQGKRHFLVKWADGSKPTWEPEEYVSEHLIRVYFSTHTNTGAKRKRKTCIRQN</sequence>
<proteinExistence type="predicted"/>
<keyword evidence="4" id="KW-1185">Reference proteome</keyword>
<dbReference type="AlphaFoldDB" id="A0A8B6CCX0"/>
<dbReference type="EMBL" id="UYJE01001447">
    <property type="protein sequence ID" value="VDI02277.1"/>
    <property type="molecule type" value="Genomic_DNA"/>
</dbReference>
<dbReference type="SUPFAM" id="SSF54160">
    <property type="entry name" value="Chromo domain-like"/>
    <property type="match status" value="1"/>
</dbReference>
<organism evidence="3 4">
    <name type="scientific">Mytilus galloprovincialis</name>
    <name type="common">Mediterranean mussel</name>
    <dbReference type="NCBI Taxonomy" id="29158"/>
    <lineage>
        <taxon>Eukaryota</taxon>
        <taxon>Metazoa</taxon>
        <taxon>Spiralia</taxon>
        <taxon>Lophotrochozoa</taxon>
        <taxon>Mollusca</taxon>
        <taxon>Bivalvia</taxon>
        <taxon>Autobranchia</taxon>
        <taxon>Pteriomorphia</taxon>
        <taxon>Mytilida</taxon>
        <taxon>Mytiloidea</taxon>
        <taxon>Mytilidae</taxon>
        <taxon>Mytilinae</taxon>
        <taxon>Mytilus</taxon>
    </lineage>
</organism>
<evidence type="ECO:0000259" key="2">
    <source>
        <dbReference type="PROSITE" id="PS50013"/>
    </source>
</evidence>
<feature type="region of interest" description="Disordered" evidence="1">
    <location>
        <begin position="1"/>
        <end position="28"/>
    </location>
</feature>
<dbReference type="CDD" id="cd00024">
    <property type="entry name" value="CD_CSD"/>
    <property type="match status" value="1"/>
</dbReference>
<dbReference type="Gene3D" id="2.40.50.40">
    <property type="match status" value="1"/>
</dbReference>
<name>A0A8B6CCX0_MYTGA</name>
<gene>
    <name evidence="3" type="ORF">MGAL_10B044349</name>
</gene>
<dbReference type="InterPro" id="IPR016197">
    <property type="entry name" value="Chromo-like_dom_sf"/>
</dbReference>
<comment type="caution">
    <text evidence="3">The sequence shown here is derived from an EMBL/GenBank/DDBJ whole genome shotgun (WGS) entry which is preliminary data.</text>
</comment>
<dbReference type="Proteomes" id="UP000596742">
    <property type="component" value="Unassembled WGS sequence"/>
</dbReference>
<feature type="domain" description="Chromo" evidence="2">
    <location>
        <begin position="32"/>
        <end position="67"/>
    </location>
</feature>
<dbReference type="InterPro" id="IPR000953">
    <property type="entry name" value="Chromo/chromo_shadow_dom"/>
</dbReference>
<evidence type="ECO:0000256" key="1">
    <source>
        <dbReference type="SAM" id="MobiDB-lite"/>
    </source>
</evidence>
<protein>
    <recommendedName>
        <fullName evidence="2">Chromo domain-containing protein</fullName>
    </recommendedName>
</protein>
<accession>A0A8B6CCX0</accession>
<evidence type="ECO:0000313" key="4">
    <source>
        <dbReference type="Proteomes" id="UP000596742"/>
    </source>
</evidence>